<evidence type="ECO:0000313" key="13">
    <source>
        <dbReference type="EMBL" id="KZP33798.1"/>
    </source>
</evidence>
<dbReference type="InterPro" id="IPR013112">
    <property type="entry name" value="FAD-bd_8"/>
</dbReference>
<keyword evidence="6 11" id="KW-1133">Transmembrane helix</keyword>
<comment type="similarity">
    <text evidence="2">Belongs to the ferric reductase (FRE) family.</text>
</comment>
<dbReference type="Pfam" id="PF08022">
    <property type="entry name" value="FAD_binding_8"/>
    <property type="match status" value="1"/>
</dbReference>
<dbReference type="CDD" id="cd06186">
    <property type="entry name" value="NOX_Duox_like_FAD_NADP"/>
    <property type="match status" value="1"/>
</dbReference>
<dbReference type="PROSITE" id="PS51384">
    <property type="entry name" value="FAD_FR"/>
    <property type="match status" value="1"/>
</dbReference>
<evidence type="ECO:0000256" key="2">
    <source>
        <dbReference type="ARBA" id="ARBA00006278"/>
    </source>
</evidence>
<evidence type="ECO:0000313" key="14">
    <source>
        <dbReference type="Proteomes" id="UP000076532"/>
    </source>
</evidence>
<dbReference type="PANTHER" id="PTHR32361:SF9">
    <property type="entry name" value="FERRIC REDUCTASE TRANSMEMBRANE COMPONENT 3-RELATED"/>
    <property type="match status" value="1"/>
</dbReference>
<dbReference type="SUPFAM" id="SSF52343">
    <property type="entry name" value="Ferredoxin reductase-like, C-terminal NADP-linked domain"/>
    <property type="match status" value="1"/>
</dbReference>
<dbReference type="PANTHER" id="PTHR32361">
    <property type="entry name" value="FERRIC/CUPRIC REDUCTASE TRANSMEMBRANE COMPONENT"/>
    <property type="match status" value="1"/>
</dbReference>
<dbReference type="Pfam" id="PF08030">
    <property type="entry name" value="NAD_binding_6"/>
    <property type="match status" value="1"/>
</dbReference>
<dbReference type="Gene3D" id="3.40.50.80">
    <property type="entry name" value="Nucleotide-binding domain of ferredoxin-NADP reductase (FNR) module"/>
    <property type="match status" value="1"/>
</dbReference>
<dbReference type="InterPro" id="IPR039261">
    <property type="entry name" value="FNR_nucleotide-bd"/>
</dbReference>
<evidence type="ECO:0000256" key="4">
    <source>
        <dbReference type="ARBA" id="ARBA00022692"/>
    </source>
</evidence>
<dbReference type="GO" id="GO:0015677">
    <property type="term" value="P:copper ion import"/>
    <property type="evidence" value="ECO:0007669"/>
    <property type="project" value="TreeGrafter"/>
</dbReference>
<protein>
    <submittedName>
        <fullName evidence="13">Iron reductase</fullName>
    </submittedName>
</protein>
<feature type="transmembrane region" description="Helical" evidence="11">
    <location>
        <begin position="220"/>
        <end position="237"/>
    </location>
</feature>
<feature type="transmembrane region" description="Helical" evidence="11">
    <location>
        <begin position="180"/>
        <end position="200"/>
    </location>
</feature>
<dbReference type="Pfam" id="PF01794">
    <property type="entry name" value="Ferric_reduct"/>
    <property type="match status" value="1"/>
</dbReference>
<evidence type="ECO:0000256" key="7">
    <source>
        <dbReference type="ARBA" id="ARBA00023002"/>
    </source>
</evidence>
<feature type="transmembrane region" description="Helical" evidence="11">
    <location>
        <begin position="116"/>
        <end position="137"/>
    </location>
</feature>
<dbReference type="GO" id="GO:0005886">
    <property type="term" value="C:plasma membrane"/>
    <property type="evidence" value="ECO:0007669"/>
    <property type="project" value="TreeGrafter"/>
</dbReference>
<dbReference type="GO" id="GO:0000293">
    <property type="term" value="F:ferric-chelate reductase activity"/>
    <property type="evidence" value="ECO:0007669"/>
    <property type="project" value="UniProtKB-ARBA"/>
</dbReference>
<dbReference type="Proteomes" id="UP000076532">
    <property type="component" value="Unassembled WGS sequence"/>
</dbReference>
<dbReference type="SFLD" id="SFLDG01168">
    <property type="entry name" value="Ferric_reductase_subgroup_(FRE"/>
    <property type="match status" value="1"/>
</dbReference>
<evidence type="ECO:0000256" key="1">
    <source>
        <dbReference type="ARBA" id="ARBA00004141"/>
    </source>
</evidence>
<reference evidence="13 14" key="1">
    <citation type="journal article" date="2016" name="Mol. Biol. Evol.">
        <title>Comparative Genomics of Early-Diverging Mushroom-Forming Fungi Provides Insights into the Origins of Lignocellulose Decay Capabilities.</title>
        <authorList>
            <person name="Nagy L.G."/>
            <person name="Riley R."/>
            <person name="Tritt A."/>
            <person name="Adam C."/>
            <person name="Daum C."/>
            <person name="Floudas D."/>
            <person name="Sun H."/>
            <person name="Yadav J.S."/>
            <person name="Pangilinan J."/>
            <person name="Larsson K.H."/>
            <person name="Matsuura K."/>
            <person name="Barry K."/>
            <person name="Labutti K."/>
            <person name="Kuo R."/>
            <person name="Ohm R.A."/>
            <person name="Bhattacharya S.S."/>
            <person name="Shirouzu T."/>
            <person name="Yoshinaga Y."/>
            <person name="Martin F.M."/>
            <person name="Grigoriev I.V."/>
            <person name="Hibbett D.S."/>
        </authorList>
    </citation>
    <scope>NUCLEOTIDE SEQUENCE [LARGE SCALE GENOMIC DNA]</scope>
    <source>
        <strain evidence="13 14">CBS 109695</strain>
    </source>
</reference>
<name>A0A166WIR4_9AGAM</name>
<dbReference type="AlphaFoldDB" id="A0A166WIR4"/>
<dbReference type="InterPro" id="IPR013121">
    <property type="entry name" value="Fe_red_NAD-bd_6"/>
</dbReference>
<organism evidence="13 14">
    <name type="scientific">Athelia psychrophila</name>
    <dbReference type="NCBI Taxonomy" id="1759441"/>
    <lineage>
        <taxon>Eukaryota</taxon>
        <taxon>Fungi</taxon>
        <taxon>Dikarya</taxon>
        <taxon>Basidiomycota</taxon>
        <taxon>Agaricomycotina</taxon>
        <taxon>Agaricomycetes</taxon>
        <taxon>Agaricomycetidae</taxon>
        <taxon>Atheliales</taxon>
        <taxon>Atheliaceae</taxon>
        <taxon>Athelia</taxon>
    </lineage>
</organism>
<evidence type="ECO:0000256" key="5">
    <source>
        <dbReference type="ARBA" id="ARBA00022982"/>
    </source>
</evidence>
<accession>A0A166WIR4</accession>
<feature type="transmembrane region" description="Helical" evidence="11">
    <location>
        <begin position="143"/>
        <end position="168"/>
    </location>
</feature>
<dbReference type="InterPro" id="IPR013130">
    <property type="entry name" value="Fe3_Rdtase_TM_dom"/>
</dbReference>
<evidence type="ECO:0000256" key="11">
    <source>
        <dbReference type="SAM" id="Phobius"/>
    </source>
</evidence>
<evidence type="ECO:0000256" key="3">
    <source>
        <dbReference type="ARBA" id="ARBA00022448"/>
    </source>
</evidence>
<dbReference type="OrthoDB" id="3944240at2759"/>
<feature type="transmembrane region" description="Helical" evidence="11">
    <location>
        <begin position="29"/>
        <end position="47"/>
    </location>
</feature>
<evidence type="ECO:0000256" key="6">
    <source>
        <dbReference type="ARBA" id="ARBA00022989"/>
    </source>
</evidence>
<dbReference type="GO" id="GO:0006879">
    <property type="term" value="P:intracellular iron ion homeostasis"/>
    <property type="evidence" value="ECO:0007669"/>
    <property type="project" value="TreeGrafter"/>
</dbReference>
<comment type="subcellular location">
    <subcellularLocation>
        <location evidence="1">Membrane</location>
        <topology evidence="1">Multi-pass membrane protein</topology>
    </subcellularLocation>
</comment>
<evidence type="ECO:0000256" key="8">
    <source>
        <dbReference type="ARBA" id="ARBA00023065"/>
    </source>
</evidence>
<keyword evidence="7" id="KW-0560">Oxidoreductase</keyword>
<keyword evidence="4 11" id="KW-0812">Transmembrane</keyword>
<evidence type="ECO:0000256" key="9">
    <source>
        <dbReference type="ARBA" id="ARBA00023136"/>
    </source>
</evidence>
<dbReference type="InterPro" id="IPR017927">
    <property type="entry name" value="FAD-bd_FR_type"/>
</dbReference>
<keyword evidence="8" id="KW-0406">Ion transport</keyword>
<keyword evidence="3" id="KW-0813">Transport</keyword>
<feature type="transmembrane region" description="Helical" evidence="11">
    <location>
        <begin position="244"/>
        <end position="265"/>
    </location>
</feature>
<keyword evidence="10" id="KW-0325">Glycoprotein</keyword>
<dbReference type="InterPro" id="IPR051410">
    <property type="entry name" value="Ferric/Cupric_Reductase"/>
</dbReference>
<keyword evidence="5" id="KW-0249">Electron transport</keyword>
<evidence type="ECO:0000259" key="12">
    <source>
        <dbReference type="PROSITE" id="PS51384"/>
    </source>
</evidence>
<proteinExistence type="inferred from homology"/>
<gene>
    <name evidence="13" type="ORF">FIBSPDRAFT_720236</name>
</gene>
<keyword evidence="9 11" id="KW-0472">Membrane</keyword>
<feature type="domain" description="FAD-binding FR-type" evidence="12">
    <location>
        <begin position="284"/>
        <end position="416"/>
    </location>
</feature>
<evidence type="ECO:0000256" key="10">
    <source>
        <dbReference type="ARBA" id="ARBA00023180"/>
    </source>
</evidence>
<keyword evidence="14" id="KW-1185">Reference proteome</keyword>
<dbReference type="GO" id="GO:0006826">
    <property type="term" value="P:iron ion transport"/>
    <property type="evidence" value="ECO:0007669"/>
    <property type="project" value="TreeGrafter"/>
</dbReference>
<sequence>MSGAPVIPTALQIYNSYVEDPIWQRRFTVVWASLTGLAILASAPHLYRSIKRGTAFKGFFGVSEDFTARRTSNTSESTDAALKPAPRRSTKWAALTALGSVRLWALPGLELNAGQITVILAYLVLTLICITMNAPLVDNPNRAGFLALAQLPIVFLFGTKNSILSLLLGPGHGYEKLNYVHRWSGRAMFLGAGVHGALWIRNHIQYDLPILGQQKETTGVTAFALLGIIVLTSLKPVRKWCYSVFFTLHVFAFVAFFVTLCYHTIYASPWIFPPLALYGADMLLRLLKYRIKDATITTVDNQMTIIRIADCTDGWTAGQHLQLRVFFGGRFYESHPLTILNAPPSTSCIRPASSAHSGELILGARVAGDWTRALNRYAVGARDHHASLGEKPKEGENAPAQVQVMLDGPYGGCSLDLGAYERVLLVAGGSGLTFALGLLDDIVGRCVKRGRRDGERTKRVDVSWCVKGFGSIEWFAPMLMDIATAAQNSSLEVHIFVYVTCLCDPSAISPIPNTHVTIGRPSISGLINDMLASSSPSCASSAIDVEAEGKTGRQELVVGGGGVAVCASGPESLTREAQNAVARVGPRRAGVLGGIGIHTELFSL</sequence>
<dbReference type="STRING" id="436010.A0A166WIR4"/>
<dbReference type="SFLD" id="SFLDS00052">
    <property type="entry name" value="Ferric_Reductase_Domain"/>
    <property type="match status" value="1"/>
</dbReference>
<dbReference type="EMBL" id="KV417481">
    <property type="protein sequence ID" value="KZP33798.1"/>
    <property type="molecule type" value="Genomic_DNA"/>
</dbReference>